<evidence type="ECO:0000256" key="10">
    <source>
        <dbReference type="ARBA" id="ARBA00022884"/>
    </source>
</evidence>
<keyword evidence="3 11" id="KW-0819">tRNA processing</keyword>
<reference evidence="16" key="1">
    <citation type="submission" date="2016-09" db="EMBL/GenBank/DDBJ databases">
        <authorList>
            <person name="Gulvik C.A."/>
        </authorList>
    </citation>
    <scope>NUCLEOTIDE SEQUENCE [LARGE SCALE GENOMIC DNA]</scope>
    <source>
        <strain evidence="16">DSM 23328</strain>
    </source>
</reference>
<dbReference type="GO" id="GO:0000287">
    <property type="term" value="F:magnesium ion binding"/>
    <property type="evidence" value="ECO:0007669"/>
    <property type="project" value="UniProtKB-UniRule"/>
</dbReference>
<dbReference type="AlphaFoldDB" id="A0A1E5GLX8"/>
<keyword evidence="6 11" id="KW-0547">Nucleotide-binding</keyword>
<evidence type="ECO:0000259" key="13">
    <source>
        <dbReference type="Pfam" id="PF12627"/>
    </source>
</evidence>
<evidence type="ECO:0000256" key="4">
    <source>
        <dbReference type="ARBA" id="ARBA00022695"/>
    </source>
</evidence>
<dbReference type="RefSeq" id="WP_069644677.1">
    <property type="nucleotide sequence ID" value="NZ_MIJZ01000001.1"/>
</dbReference>
<evidence type="ECO:0000256" key="8">
    <source>
        <dbReference type="ARBA" id="ARBA00022840"/>
    </source>
</evidence>
<feature type="binding site" evidence="11">
    <location>
        <position position="165"/>
    </location>
    <ligand>
        <name>CTP</name>
        <dbReference type="ChEBI" id="CHEBI:37563"/>
    </ligand>
</feature>
<feature type="binding site" evidence="11">
    <location>
        <position position="165"/>
    </location>
    <ligand>
        <name>ATP</name>
        <dbReference type="ChEBI" id="CHEBI:30616"/>
    </ligand>
</feature>
<dbReference type="InterPro" id="IPR023068">
    <property type="entry name" value="CCA-adding_enz_firmicutes"/>
</dbReference>
<evidence type="ECO:0000313" key="15">
    <source>
        <dbReference type="EMBL" id="OEG13615.1"/>
    </source>
</evidence>
<dbReference type="Gene3D" id="3.30.460.10">
    <property type="entry name" value="Beta Polymerase, domain 2"/>
    <property type="match status" value="1"/>
</dbReference>
<comment type="subunit">
    <text evidence="11">Homodimer.</text>
</comment>
<name>A0A1E5GLX8_9ENTE</name>
<dbReference type="SUPFAM" id="SSF81891">
    <property type="entry name" value="Poly A polymerase C-terminal region-like"/>
    <property type="match status" value="1"/>
</dbReference>
<dbReference type="STRING" id="903984.BCR21_01085"/>
<comment type="cofactor">
    <cofactor evidence="1 11">
        <name>Mg(2+)</name>
        <dbReference type="ChEBI" id="CHEBI:18420"/>
    </cofactor>
</comment>
<keyword evidence="7 11" id="KW-0692">RNA repair</keyword>
<dbReference type="EC" id="2.7.7.72" evidence="11"/>
<dbReference type="Pfam" id="PF12627">
    <property type="entry name" value="PolyA_pol_RNAbd"/>
    <property type="match status" value="1"/>
</dbReference>
<dbReference type="InterPro" id="IPR050264">
    <property type="entry name" value="Bact_CCA-adding_enz_type3_sf"/>
</dbReference>
<evidence type="ECO:0000256" key="2">
    <source>
        <dbReference type="ARBA" id="ARBA00022679"/>
    </source>
</evidence>
<organism evidence="15 16">
    <name type="scientific">Enterococcus ureasiticus</name>
    <dbReference type="NCBI Taxonomy" id="903984"/>
    <lineage>
        <taxon>Bacteria</taxon>
        <taxon>Bacillati</taxon>
        <taxon>Bacillota</taxon>
        <taxon>Bacilli</taxon>
        <taxon>Lactobacillales</taxon>
        <taxon>Enterococcaceae</taxon>
        <taxon>Enterococcus</taxon>
    </lineage>
</organism>
<gene>
    <name evidence="11" type="primary">cca</name>
    <name evidence="15" type="ORF">BCR21_01085</name>
</gene>
<feature type="domain" description="Poly A polymerase head" evidence="12">
    <location>
        <begin position="27"/>
        <end position="147"/>
    </location>
</feature>
<feature type="binding site" evidence="11">
    <location>
        <position position="116"/>
    </location>
    <ligand>
        <name>ATP</name>
        <dbReference type="ChEBI" id="CHEBI:30616"/>
    </ligand>
</feature>
<dbReference type="Gene3D" id="1.20.58.560">
    <property type="match status" value="1"/>
</dbReference>
<feature type="domain" description="tRNA nucleotidyltransferase/poly(A) polymerase RNA and SrmB- binding" evidence="13">
    <location>
        <begin position="174"/>
        <end position="232"/>
    </location>
</feature>
<feature type="binding site" evidence="11">
    <location>
        <position position="168"/>
    </location>
    <ligand>
        <name>ATP</name>
        <dbReference type="ChEBI" id="CHEBI:30616"/>
    </ligand>
</feature>
<dbReference type="InterPro" id="IPR002646">
    <property type="entry name" value="PolA_pol_head_dom"/>
</dbReference>
<comment type="catalytic activity">
    <reaction evidence="11">
        <text>a tRNA with a 3' CCA end + 2 CTP + ATP = a tRNA with a 3' CCACCA end + 3 diphosphate</text>
        <dbReference type="Rhea" id="RHEA:76235"/>
        <dbReference type="Rhea" id="RHEA-COMP:10468"/>
        <dbReference type="Rhea" id="RHEA-COMP:18655"/>
        <dbReference type="ChEBI" id="CHEBI:30616"/>
        <dbReference type="ChEBI" id="CHEBI:33019"/>
        <dbReference type="ChEBI" id="CHEBI:37563"/>
        <dbReference type="ChEBI" id="CHEBI:83071"/>
        <dbReference type="ChEBI" id="CHEBI:195187"/>
    </reaction>
</comment>
<dbReference type="GO" id="GO:0005524">
    <property type="term" value="F:ATP binding"/>
    <property type="evidence" value="ECO:0007669"/>
    <property type="project" value="UniProtKB-UniRule"/>
</dbReference>
<feature type="binding site" evidence="11">
    <location>
        <position position="162"/>
    </location>
    <ligand>
        <name>ATP</name>
        <dbReference type="ChEBI" id="CHEBI:30616"/>
    </ligand>
</feature>
<keyword evidence="2 11" id="KW-0808">Transferase</keyword>
<protein>
    <recommendedName>
        <fullName evidence="11">CCA-adding enzyme</fullName>
        <ecNumber evidence="11">2.7.7.72</ecNumber>
    </recommendedName>
    <alternativeName>
        <fullName evidence="11">CCA tRNA nucleotidyltransferase</fullName>
    </alternativeName>
    <alternativeName>
        <fullName evidence="11">tRNA CCA-pyrophosphorylase</fullName>
    </alternativeName>
    <alternativeName>
        <fullName evidence="11">tRNA adenylyl-/cytidylyl- transferase</fullName>
    </alternativeName>
    <alternativeName>
        <fullName evidence="11">tRNA nucleotidyltransferase</fullName>
    </alternativeName>
    <alternativeName>
        <fullName evidence="11">tRNA-NT</fullName>
    </alternativeName>
</protein>
<feature type="binding site" evidence="11">
    <location>
        <position position="168"/>
    </location>
    <ligand>
        <name>CTP</name>
        <dbReference type="ChEBI" id="CHEBI:37563"/>
    </ligand>
</feature>
<comment type="function">
    <text evidence="11">Catalyzes the addition and repair of the essential 3'-terminal CCA sequence in tRNAs without using a nucleic acid template. Adds these three nucleotides in the order of C, C, and A to the tRNA nucleotide-73, using CTP and ATP as substrates and producing inorganic pyrophosphate. tRNA 3'-terminal CCA addition is required both for tRNA processing and repair. Also involved in tRNA surveillance by mediating tandem CCA addition to generate a CCACCA at the 3' terminus of unstable tRNAs. While stable tRNAs receive only 3'-terminal CCA, unstable tRNAs are marked with CCACCA and rapidly degraded.</text>
</comment>
<evidence type="ECO:0000259" key="12">
    <source>
        <dbReference type="Pfam" id="PF01743"/>
    </source>
</evidence>
<keyword evidence="5 11" id="KW-0479">Metal-binding</keyword>
<dbReference type="GO" id="GO:0000049">
    <property type="term" value="F:tRNA binding"/>
    <property type="evidence" value="ECO:0007669"/>
    <property type="project" value="UniProtKB-UniRule"/>
</dbReference>
<comment type="caution">
    <text evidence="15">The sequence shown here is derived from an EMBL/GenBank/DDBJ whole genome shotgun (WGS) entry which is preliminary data.</text>
</comment>
<evidence type="ECO:0000256" key="5">
    <source>
        <dbReference type="ARBA" id="ARBA00022723"/>
    </source>
</evidence>
<keyword evidence="8 11" id="KW-0067">ATP-binding</keyword>
<evidence type="ECO:0000313" key="16">
    <source>
        <dbReference type="Proteomes" id="UP000094068"/>
    </source>
</evidence>
<dbReference type="NCBIfam" id="NF009814">
    <property type="entry name" value="PRK13299.1"/>
    <property type="match status" value="1"/>
</dbReference>
<proteinExistence type="inferred from homology"/>
<dbReference type="Gene3D" id="1.10.110.30">
    <property type="match status" value="1"/>
</dbReference>
<dbReference type="HAMAP" id="MF_01263">
    <property type="entry name" value="CCA_bact_type3"/>
    <property type="match status" value="1"/>
</dbReference>
<feature type="binding site" evidence="11">
    <location>
        <position position="159"/>
    </location>
    <ligand>
        <name>ATP</name>
        <dbReference type="ChEBI" id="CHEBI:30616"/>
    </ligand>
</feature>
<accession>A0A1E5GLX8</accession>
<evidence type="ECO:0000256" key="9">
    <source>
        <dbReference type="ARBA" id="ARBA00022842"/>
    </source>
</evidence>
<dbReference type="Pfam" id="PF01743">
    <property type="entry name" value="PolyA_pol"/>
    <property type="match status" value="1"/>
</dbReference>
<keyword evidence="16" id="KW-1185">Reference proteome</keyword>
<feature type="binding site" evidence="11">
    <location>
        <position position="162"/>
    </location>
    <ligand>
        <name>CTP</name>
        <dbReference type="ChEBI" id="CHEBI:37563"/>
    </ligand>
</feature>
<comment type="similarity">
    <text evidence="11">Belongs to the tRNA nucleotidyltransferase/poly(A) polymerase family. Bacterial CCA-adding enzyme type 3 subfamily.</text>
</comment>
<dbReference type="InterPro" id="IPR032810">
    <property type="entry name" value="CCA-adding_enz_C"/>
</dbReference>
<dbReference type="GO" id="GO:0004810">
    <property type="term" value="F:CCA tRNA nucleotidyltransferase activity"/>
    <property type="evidence" value="ECO:0007669"/>
    <property type="project" value="UniProtKB-UniRule"/>
</dbReference>
<dbReference type="PANTHER" id="PTHR46173:SF1">
    <property type="entry name" value="CCA TRNA NUCLEOTIDYLTRANSFERASE 1, MITOCHONDRIAL"/>
    <property type="match status" value="1"/>
</dbReference>
<dbReference type="PANTHER" id="PTHR46173">
    <property type="entry name" value="CCA TRNA NUCLEOTIDYLTRANSFERASE 1, MITOCHONDRIAL"/>
    <property type="match status" value="1"/>
</dbReference>
<dbReference type="EMBL" id="MIJZ01000001">
    <property type="protein sequence ID" value="OEG13615.1"/>
    <property type="molecule type" value="Genomic_DNA"/>
</dbReference>
<comment type="catalytic activity">
    <reaction evidence="11">
        <text>a tRNA precursor + 2 CTP + ATP = a tRNA with a 3' CCA end + 3 diphosphate</text>
        <dbReference type="Rhea" id="RHEA:14433"/>
        <dbReference type="Rhea" id="RHEA-COMP:10465"/>
        <dbReference type="Rhea" id="RHEA-COMP:10468"/>
        <dbReference type="ChEBI" id="CHEBI:30616"/>
        <dbReference type="ChEBI" id="CHEBI:33019"/>
        <dbReference type="ChEBI" id="CHEBI:37563"/>
        <dbReference type="ChEBI" id="CHEBI:74896"/>
        <dbReference type="ChEBI" id="CHEBI:83071"/>
        <dbReference type="EC" id="2.7.7.72"/>
    </reaction>
</comment>
<evidence type="ECO:0000259" key="14">
    <source>
        <dbReference type="Pfam" id="PF13735"/>
    </source>
</evidence>
<dbReference type="Pfam" id="PF13735">
    <property type="entry name" value="tRNA_NucTran2_2"/>
    <property type="match status" value="1"/>
</dbReference>
<evidence type="ECO:0000256" key="11">
    <source>
        <dbReference type="HAMAP-Rule" id="MF_01263"/>
    </source>
</evidence>
<feature type="binding site" evidence="11">
    <location>
        <position position="47"/>
    </location>
    <ligand>
        <name>Mg(2+)</name>
        <dbReference type="ChEBI" id="CHEBI:18420"/>
    </ligand>
</feature>
<feature type="binding site" evidence="11">
    <location>
        <position position="45"/>
    </location>
    <ligand>
        <name>Mg(2+)</name>
        <dbReference type="ChEBI" id="CHEBI:18420"/>
    </ligand>
</feature>
<evidence type="ECO:0000256" key="1">
    <source>
        <dbReference type="ARBA" id="ARBA00001946"/>
    </source>
</evidence>
<keyword evidence="4 11" id="KW-0548">Nucleotidyltransferase</keyword>
<dbReference type="InterPro" id="IPR032828">
    <property type="entry name" value="PolyA_RNA-bd"/>
</dbReference>
<feature type="domain" description="CCA-adding enzyme C-terminal" evidence="14">
    <location>
        <begin position="249"/>
        <end position="395"/>
    </location>
</feature>
<feature type="binding site" evidence="11">
    <location>
        <position position="159"/>
    </location>
    <ligand>
        <name>CTP</name>
        <dbReference type="ChEBI" id="CHEBI:37563"/>
    </ligand>
</feature>
<dbReference type="GO" id="GO:0160016">
    <property type="term" value="F:CCACCA tRNA nucleotidyltransferase activity"/>
    <property type="evidence" value="ECO:0007669"/>
    <property type="project" value="RHEA"/>
</dbReference>
<dbReference type="OrthoDB" id="9805698at2"/>
<keyword evidence="10 11" id="KW-0694">RNA-binding</keyword>
<comment type="miscellaneous">
    <text evidence="11">A single active site specifically recognizes both ATP and CTP and is responsible for their addition.</text>
</comment>
<dbReference type="GO" id="GO:0042245">
    <property type="term" value="P:RNA repair"/>
    <property type="evidence" value="ECO:0007669"/>
    <property type="project" value="UniProtKB-KW"/>
</dbReference>
<evidence type="ECO:0000256" key="3">
    <source>
        <dbReference type="ARBA" id="ARBA00022694"/>
    </source>
</evidence>
<feature type="binding site" evidence="11">
    <location>
        <position position="35"/>
    </location>
    <ligand>
        <name>ATP</name>
        <dbReference type="ChEBI" id="CHEBI:30616"/>
    </ligand>
</feature>
<dbReference type="Proteomes" id="UP000094068">
    <property type="component" value="Unassembled WGS sequence"/>
</dbReference>
<dbReference type="GO" id="GO:0001680">
    <property type="term" value="P:tRNA 3'-terminal CCA addition"/>
    <property type="evidence" value="ECO:0007669"/>
    <property type="project" value="UniProtKB-UniRule"/>
</dbReference>
<sequence length="403" mass="46490">MKLDIIPDEFTKAASVLKEIHAHGFEAYFVGGSVRDALLKQPIHDVDIATSAYPEEIKQIFHRTIDVGIDHGTVLVLDGEEQYEITTFRTESAYQDFRRPDKVTFVRSLKEDLKRRDFTINALAMGVEGEIIDLFDGMTDLKRQIIRAVGNPKERFHEDALRMMRGLRFASQLNFTIEANTLFAIEEFHPLLAKISVERIAVEFIKLLLGRNRRTALLPFIETECYQYCPGLKKYGEALFNFSDLPNKQIELENQAWTLLIKTMGLKESEIRSFLKSWKQSNQMIHEVQQLIYGLNKRLLGDLQVMDLFDLGLDAALSIEKLLFYYGQKSKLEEVEERYLCLPIHDRKQLAVTGNDLLDYFDKKPGKWLGDMIEILETAVVKGQIINDKETLIAYAKDKIDEE</sequence>
<dbReference type="InterPro" id="IPR043519">
    <property type="entry name" value="NT_sf"/>
</dbReference>
<dbReference type="SUPFAM" id="SSF81301">
    <property type="entry name" value="Nucleotidyltransferase"/>
    <property type="match status" value="1"/>
</dbReference>
<dbReference type="Gene3D" id="1.10.246.80">
    <property type="match status" value="1"/>
</dbReference>
<dbReference type="CDD" id="cd05398">
    <property type="entry name" value="NT_ClassII-CCAase"/>
    <property type="match status" value="1"/>
</dbReference>
<feature type="binding site" evidence="11">
    <location>
        <position position="116"/>
    </location>
    <ligand>
        <name>CTP</name>
        <dbReference type="ChEBI" id="CHEBI:37563"/>
    </ligand>
</feature>
<feature type="binding site" evidence="11">
    <location>
        <position position="32"/>
    </location>
    <ligand>
        <name>ATP</name>
        <dbReference type="ChEBI" id="CHEBI:30616"/>
    </ligand>
</feature>
<feature type="binding site" evidence="11">
    <location>
        <position position="32"/>
    </location>
    <ligand>
        <name>CTP</name>
        <dbReference type="ChEBI" id="CHEBI:37563"/>
    </ligand>
</feature>
<keyword evidence="9 11" id="KW-0460">Magnesium</keyword>
<evidence type="ECO:0000256" key="7">
    <source>
        <dbReference type="ARBA" id="ARBA00022800"/>
    </source>
</evidence>
<feature type="binding site" evidence="11">
    <location>
        <position position="35"/>
    </location>
    <ligand>
        <name>CTP</name>
        <dbReference type="ChEBI" id="CHEBI:37563"/>
    </ligand>
</feature>
<evidence type="ECO:0000256" key="6">
    <source>
        <dbReference type="ARBA" id="ARBA00022741"/>
    </source>
</evidence>